<proteinExistence type="inferred from homology"/>
<dbReference type="PANTHER" id="PTHR45898:SF3">
    <property type="entry name" value="TOM1-LIKE PROTEIN 5"/>
    <property type="match status" value="1"/>
</dbReference>
<dbReference type="InterPro" id="IPR004152">
    <property type="entry name" value="GAT_dom"/>
</dbReference>
<feature type="region of interest" description="Disordered" evidence="6">
    <location>
        <begin position="319"/>
        <end position="339"/>
    </location>
</feature>
<evidence type="ECO:0000256" key="2">
    <source>
        <dbReference type="ARBA" id="ARBA00007708"/>
    </source>
</evidence>
<keyword evidence="4" id="KW-0653">Protein transport</keyword>
<dbReference type="PROSITE" id="PS50179">
    <property type="entry name" value="VHS"/>
    <property type="match status" value="1"/>
</dbReference>
<feature type="compositionally biased region" description="Acidic residues" evidence="6">
    <location>
        <begin position="329"/>
        <end position="338"/>
    </location>
</feature>
<reference evidence="9" key="1">
    <citation type="submission" date="2018-01" db="EMBL/GenBank/DDBJ databases">
        <authorList>
            <person name="Mao J.F."/>
        </authorList>
    </citation>
    <scope>NUCLEOTIDE SEQUENCE</scope>
    <source>
        <strain evidence="9">Huo1</strain>
        <tissue evidence="9">Leaf</tissue>
    </source>
</reference>
<dbReference type="SMART" id="SM00288">
    <property type="entry name" value="VHS"/>
    <property type="match status" value="1"/>
</dbReference>
<name>A0A8X8WJQ6_SALSN</name>
<dbReference type="InterPro" id="IPR038425">
    <property type="entry name" value="GAT_sf"/>
</dbReference>
<evidence type="ECO:0008006" key="11">
    <source>
        <dbReference type="Google" id="ProtNLM"/>
    </source>
</evidence>
<gene>
    <name evidence="9" type="ORF">SASPL_142425</name>
</gene>
<dbReference type="CDD" id="cd03561">
    <property type="entry name" value="VHS"/>
    <property type="match status" value="1"/>
</dbReference>
<evidence type="ECO:0000259" key="7">
    <source>
        <dbReference type="PROSITE" id="PS50179"/>
    </source>
</evidence>
<dbReference type="Gene3D" id="1.20.58.160">
    <property type="match status" value="1"/>
</dbReference>
<dbReference type="PROSITE" id="PS50909">
    <property type="entry name" value="GAT"/>
    <property type="match status" value="1"/>
</dbReference>
<evidence type="ECO:0000256" key="1">
    <source>
        <dbReference type="ARBA" id="ARBA00004170"/>
    </source>
</evidence>
<dbReference type="PANTHER" id="PTHR45898">
    <property type="entry name" value="TOM1-LIKE PROTEIN"/>
    <property type="match status" value="1"/>
</dbReference>
<evidence type="ECO:0000259" key="8">
    <source>
        <dbReference type="PROSITE" id="PS50909"/>
    </source>
</evidence>
<dbReference type="GO" id="GO:0043130">
    <property type="term" value="F:ubiquitin binding"/>
    <property type="evidence" value="ECO:0007669"/>
    <property type="project" value="InterPro"/>
</dbReference>
<dbReference type="GO" id="GO:0035091">
    <property type="term" value="F:phosphatidylinositol binding"/>
    <property type="evidence" value="ECO:0007669"/>
    <property type="project" value="InterPro"/>
</dbReference>
<evidence type="ECO:0000313" key="9">
    <source>
        <dbReference type="EMBL" id="KAG6396278.1"/>
    </source>
</evidence>
<keyword evidence="5" id="KW-0472">Membrane</keyword>
<dbReference type="Pfam" id="PF00790">
    <property type="entry name" value="VHS"/>
    <property type="match status" value="1"/>
</dbReference>
<dbReference type="SUPFAM" id="SSF48464">
    <property type="entry name" value="ENTH/VHS domain"/>
    <property type="match status" value="1"/>
</dbReference>
<dbReference type="InterPro" id="IPR044836">
    <property type="entry name" value="TOL_plant"/>
</dbReference>
<reference evidence="9" key="2">
    <citation type="submission" date="2020-08" db="EMBL/GenBank/DDBJ databases">
        <title>Plant Genome Project.</title>
        <authorList>
            <person name="Zhang R.-G."/>
        </authorList>
    </citation>
    <scope>NUCLEOTIDE SEQUENCE</scope>
    <source>
        <strain evidence="9">Huo1</strain>
        <tissue evidence="9">Leaf</tissue>
    </source>
</reference>
<comment type="similarity">
    <text evidence="2">Belongs to the TOM1 family.</text>
</comment>
<feature type="compositionally biased region" description="Low complexity" evidence="6">
    <location>
        <begin position="454"/>
        <end position="475"/>
    </location>
</feature>
<dbReference type="Gene3D" id="1.25.40.90">
    <property type="match status" value="1"/>
</dbReference>
<feature type="domain" description="GAT" evidence="8">
    <location>
        <begin position="228"/>
        <end position="316"/>
    </location>
</feature>
<organism evidence="9">
    <name type="scientific">Salvia splendens</name>
    <name type="common">Scarlet sage</name>
    <dbReference type="NCBI Taxonomy" id="180675"/>
    <lineage>
        <taxon>Eukaryota</taxon>
        <taxon>Viridiplantae</taxon>
        <taxon>Streptophyta</taxon>
        <taxon>Embryophyta</taxon>
        <taxon>Tracheophyta</taxon>
        <taxon>Spermatophyta</taxon>
        <taxon>Magnoliopsida</taxon>
        <taxon>eudicotyledons</taxon>
        <taxon>Gunneridae</taxon>
        <taxon>Pentapetalae</taxon>
        <taxon>asterids</taxon>
        <taxon>lamiids</taxon>
        <taxon>Lamiales</taxon>
        <taxon>Lamiaceae</taxon>
        <taxon>Nepetoideae</taxon>
        <taxon>Mentheae</taxon>
        <taxon>Salviinae</taxon>
        <taxon>Salvia</taxon>
        <taxon>Salvia subgen. Calosphace</taxon>
        <taxon>core Calosphace</taxon>
    </lineage>
</organism>
<dbReference type="SUPFAM" id="SSF89009">
    <property type="entry name" value="GAT-like domain"/>
    <property type="match status" value="1"/>
</dbReference>
<dbReference type="Pfam" id="PF03127">
    <property type="entry name" value="GAT"/>
    <property type="match status" value="1"/>
</dbReference>
<feature type="domain" description="VHS" evidence="7">
    <location>
        <begin position="49"/>
        <end position="170"/>
    </location>
</feature>
<evidence type="ECO:0000256" key="3">
    <source>
        <dbReference type="ARBA" id="ARBA00022448"/>
    </source>
</evidence>
<dbReference type="InterPro" id="IPR008942">
    <property type="entry name" value="ENTH_VHS"/>
</dbReference>
<dbReference type="Proteomes" id="UP000298416">
    <property type="component" value="Unassembled WGS sequence"/>
</dbReference>
<keyword evidence="3" id="KW-0813">Transport</keyword>
<sequence length="475" mass="52613">MYVLIGGAEAASFTLLLASQYLLMFCMADLGMLSALGGIIMASELVNAATSEKLSETDWTKNIEICEQVAQDQRLAKDVVKAIKKRLGSKHPNTQLFAVMLLEMLINNIGEPIHKQVIDTGVLPILVKIVKKKSDLPVREKAFLLLDAAQTSVGGASGRFPQYYSSYYELVVVSKLEIISQSAGVKFPQRPHDNPNPQATQHVDKLSTPPNKQPAAPQSATNAPEAQAHGVPESSILHKAGTALEVLRDVLDTIHTQNPEGAKDEFTLDLVEQCSFQKQRVMHLAITSRDEKVVTRAVELNEELERVLRRHDSLLAGRMMPSTTHTGHEEEEEEEEPEQLFRRIRKGKACVRPEDEDHQIDRPLGLMGLPVPGEMLHRPLIRPLTVERQLEATQRPDIEPKPETIRPLPLAVNPETNLGRPAVAIPPPPAKHVEREKFFQENKTDGSALNGHIRNLSLHSRNASSSHSGSTEFSD</sequence>
<keyword evidence="10" id="KW-1185">Reference proteome</keyword>
<protein>
    <recommendedName>
        <fullName evidence="11">Hepatocyte growth factor-regulated tyrosine kinase substrate</fullName>
    </recommendedName>
</protein>
<evidence type="ECO:0000256" key="6">
    <source>
        <dbReference type="SAM" id="MobiDB-lite"/>
    </source>
</evidence>
<dbReference type="GO" id="GO:0016020">
    <property type="term" value="C:membrane"/>
    <property type="evidence" value="ECO:0007669"/>
    <property type="project" value="UniProtKB-SubCell"/>
</dbReference>
<comment type="caution">
    <text evidence="9">The sequence shown here is derived from an EMBL/GenBank/DDBJ whole genome shotgun (WGS) entry which is preliminary data.</text>
</comment>
<feature type="region of interest" description="Disordered" evidence="6">
    <location>
        <begin position="186"/>
        <end position="234"/>
    </location>
</feature>
<accession>A0A8X8WJQ6</accession>
<dbReference type="GO" id="GO:0043328">
    <property type="term" value="P:protein transport to vacuole involved in ubiquitin-dependent protein catabolic process via the multivesicular body sorting pathway"/>
    <property type="evidence" value="ECO:0007669"/>
    <property type="project" value="InterPro"/>
</dbReference>
<dbReference type="AlphaFoldDB" id="A0A8X8WJQ6"/>
<feature type="region of interest" description="Disordered" evidence="6">
    <location>
        <begin position="441"/>
        <end position="475"/>
    </location>
</feature>
<evidence type="ECO:0000256" key="4">
    <source>
        <dbReference type="ARBA" id="ARBA00022927"/>
    </source>
</evidence>
<feature type="region of interest" description="Disordered" evidence="6">
    <location>
        <begin position="399"/>
        <end position="427"/>
    </location>
</feature>
<dbReference type="GO" id="GO:0005737">
    <property type="term" value="C:cytoplasm"/>
    <property type="evidence" value="ECO:0007669"/>
    <property type="project" value="UniProtKB-ARBA"/>
</dbReference>
<evidence type="ECO:0000256" key="5">
    <source>
        <dbReference type="ARBA" id="ARBA00023136"/>
    </source>
</evidence>
<dbReference type="EMBL" id="PNBA02000016">
    <property type="protein sequence ID" value="KAG6396278.1"/>
    <property type="molecule type" value="Genomic_DNA"/>
</dbReference>
<comment type="subcellular location">
    <subcellularLocation>
        <location evidence="1">Membrane</location>
        <topology evidence="1">Peripheral membrane protein</topology>
    </subcellularLocation>
</comment>
<dbReference type="InterPro" id="IPR002014">
    <property type="entry name" value="VHS_dom"/>
</dbReference>
<evidence type="ECO:0000313" key="10">
    <source>
        <dbReference type="Proteomes" id="UP000298416"/>
    </source>
</evidence>